<dbReference type="GO" id="GO:0051723">
    <property type="term" value="F:protein methylesterase activity"/>
    <property type="evidence" value="ECO:0007669"/>
    <property type="project" value="UniProtKB-EC"/>
</dbReference>
<evidence type="ECO:0000256" key="2">
    <source>
        <dbReference type="ARBA" id="ARBA00022801"/>
    </source>
</evidence>
<keyword evidence="3" id="KW-0732">Signal</keyword>
<proteinExistence type="predicted"/>
<comment type="caution">
    <text evidence="4">The sequence shown here is derived from an EMBL/GenBank/DDBJ whole genome shotgun (WGS) entry which is preliminary data.</text>
</comment>
<name>A0ABD1FQ02_SALDI</name>
<evidence type="ECO:0000313" key="4">
    <source>
        <dbReference type="EMBL" id="KAL1533899.1"/>
    </source>
</evidence>
<gene>
    <name evidence="4" type="ORF">AAHA92_33715</name>
</gene>
<reference evidence="4 5" key="1">
    <citation type="submission" date="2024-06" db="EMBL/GenBank/DDBJ databases">
        <title>A chromosome level genome sequence of Diviner's sage (Salvia divinorum).</title>
        <authorList>
            <person name="Ford S.A."/>
            <person name="Ro D.-K."/>
            <person name="Ness R.W."/>
            <person name="Phillips M.A."/>
        </authorList>
    </citation>
    <scope>NUCLEOTIDE SEQUENCE [LARGE SCALE GENOMIC DNA]</scope>
    <source>
        <strain evidence="4">SAF-2024a</strain>
        <tissue evidence="4">Leaf</tissue>
    </source>
</reference>
<dbReference type="InterPro" id="IPR029058">
    <property type="entry name" value="AB_hydrolase_fold"/>
</dbReference>
<dbReference type="EC" id="3.1.1.89" evidence="4"/>
<dbReference type="Proteomes" id="UP001567538">
    <property type="component" value="Unassembled WGS sequence"/>
</dbReference>
<keyword evidence="2 4" id="KW-0378">Hydrolase</keyword>
<sequence length="84" mass="9419">MVSEIFLASLVPKLLLLAGTDRLDKTPTIGQMQGKFQMVVVRNTGHAIQEDAPQEFANLILNFISHSWCRDSRTCLPSQPKVEH</sequence>
<evidence type="ECO:0000256" key="3">
    <source>
        <dbReference type="SAM" id="SignalP"/>
    </source>
</evidence>
<feature type="chain" id="PRO_5044833903" evidence="3">
    <location>
        <begin position="19"/>
        <end position="84"/>
    </location>
</feature>
<feature type="signal peptide" evidence="3">
    <location>
        <begin position="1"/>
        <end position="18"/>
    </location>
</feature>
<dbReference type="PANTHER" id="PTHR14189:SF0">
    <property type="entry name" value="PROTEIN PHOSPHATASE METHYLESTERASE 1"/>
    <property type="match status" value="1"/>
</dbReference>
<organism evidence="4 5">
    <name type="scientific">Salvia divinorum</name>
    <name type="common">Maria pastora</name>
    <name type="synonym">Diviner's sage</name>
    <dbReference type="NCBI Taxonomy" id="28513"/>
    <lineage>
        <taxon>Eukaryota</taxon>
        <taxon>Viridiplantae</taxon>
        <taxon>Streptophyta</taxon>
        <taxon>Embryophyta</taxon>
        <taxon>Tracheophyta</taxon>
        <taxon>Spermatophyta</taxon>
        <taxon>Magnoliopsida</taxon>
        <taxon>eudicotyledons</taxon>
        <taxon>Gunneridae</taxon>
        <taxon>Pentapetalae</taxon>
        <taxon>asterids</taxon>
        <taxon>lamiids</taxon>
        <taxon>Lamiales</taxon>
        <taxon>Lamiaceae</taxon>
        <taxon>Nepetoideae</taxon>
        <taxon>Mentheae</taxon>
        <taxon>Salviinae</taxon>
        <taxon>Salvia</taxon>
        <taxon>Salvia subgen. Calosphace</taxon>
    </lineage>
</organism>
<dbReference type="Gene3D" id="3.40.50.1820">
    <property type="entry name" value="alpha/beta hydrolase"/>
    <property type="match status" value="1"/>
</dbReference>
<evidence type="ECO:0000256" key="1">
    <source>
        <dbReference type="ARBA" id="ARBA00022487"/>
    </source>
</evidence>
<dbReference type="AlphaFoldDB" id="A0ABD1FQ02"/>
<keyword evidence="5" id="KW-1185">Reference proteome</keyword>
<evidence type="ECO:0000313" key="5">
    <source>
        <dbReference type="Proteomes" id="UP001567538"/>
    </source>
</evidence>
<dbReference type="PANTHER" id="PTHR14189">
    <property type="entry name" value="PROTEIN PHOSPHATASE METHYLESTERASE-1 RELATED"/>
    <property type="match status" value="1"/>
</dbReference>
<dbReference type="SUPFAM" id="SSF53474">
    <property type="entry name" value="alpha/beta-Hydrolases"/>
    <property type="match status" value="1"/>
</dbReference>
<accession>A0ABD1FQ02</accession>
<dbReference type="InterPro" id="IPR016812">
    <property type="entry name" value="PPase_methylesterase_euk"/>
</dbReference>
<protein>
    <submittedName>
        <fullName evidence="4">Protein phosphatase methylesterase-1</fullName>
        <ecNumber evidence="4">3.1.1.89</ecNumber>
    </submittedName>
</protein>
<dbReference type="EMBL" id="JBEAFC010000014">
    <property type="protein sequence ID" value="KAL1533899.1"/>
    <property type="molecule type" value="Genomic_DNA"/>
</dbReference>
<keyword evidence="1" id="KW-0719">Serine esterase</keyword>